<comment type="similarity">
    <text evidence="2">Belongs to the TspO/BZRP family.</text>
</comment>
<dbReference type="CDD" id="cd15904">
    <property type="entry name" value="TSPO_MBR"/>
    <property type="match status" value="1"/>
</dbReference>
<dbReference type="AlphaFoldDB" id="A0A7D7QKY8"/>
<feature type="transmembrane region" description="Helical" evidence="6">
    <location>
        <begin position="6"/>
        <end position="24"/>
    </location>
</feature>
<dbReference type="PIRSF" id="PIRSF005859">
    <property type="entry name" value="PBR"/>
    <property type="match status" value="1"/>
</dbReference>
<dbReference type="InterPro" id="IPR004307">
    <property type="entry name" value="TspO_MBR"/>
</dbReference>
<keyword evidence="8" id="KW-1185">Reference proteome</keyword>
<feature type="transmembrane region" description="Helical" evidence="6">
    <location>
        <begin position="45"/>
        <end position="65"/>
    </location>
</feature>
<dbReference type="Pfam" id="PF03073">
    <property type="entry name" value="TspO_MBR"/>
    <property type="match status" value="1"/>
</dbReference>
<protein>
    <submittedName>
        <fullName evidence="7">TspO/MBR family protein</fullName>
    </submittedName>
</protein>
<evidence type="ECO:0000256" key="2">
    <source>
        <dbReference type="ARBA" id="ARBA00007524"/>
    </source>
</evidence>
<dbReference type="KEGG" id="ned:HUN01_22390"/>
<reference evidence="8" key="1">
    <citation type="submission" date="2020-06" db="EMBL/GenBank/DDBJ databases">
        <title>Nostoc edaphicum CCNP1411 genome.</title>
        <authorList>
            <person name="Fidor A."/>
            <person name="Grabski M."/>
            <person name="Gawor J."/>
            <person name="Gromadka R."/>
            <person name="Wegrzyn G."/>
            <person name="Mazur-Marzec H."/>
        </authorList>
    </citation>
    <scope>NUCLEOTIDE SEQUENCE [LARGE SCALE GENOMIC DNA]</scope>
    <source>
        <strain evidence="8">CCNP1411</strain>
    </source>
</reference>
<dbReference type="Gene3D" id="1.20.1260.100">
    <property type="entry name" value="TspO/MBR protein"/>
    <property type="match status" value="1"/>
</dbReference>
<dbReference type="GO" id="GO:0016020">
    <property type="term" value="C:membrane"/>
    <property type="evidence" value="ECO:0007669"/>
    <property type="project" value="UniProtKB-SubCell"/>
</dbReference>
<keyword evidence="4 6" id="KW-1133">Transmembrane helix</keyword>
<accession>A0A7D7QKY8</accession>
<dbReference type="InterPro" id="IPR038330">
    <property type="entry name" value="TspO/MBR-related_sf"/>
</dbReference>
<gene>
    <name evidence="7" type="ORF">HUN01_22390</name>
</gene>
<evidence type="ECO:0000256" key="3">
    <source>
        <dbReference type="ARBA" id="ARBA00022692"/>
    </source>
</evidence>
<keyword evidence="3 6" id="KW-0812">Transmembrane</keyword>
<organism evidence="7 8">
    <name type="scientific">Nostoc edaphicum CCNP1411</name>
    <dbReference type="NCBI Taxonomy" id="1472755"/>
    <lineage>
        <taxon>Bacteria</taxon>
        <taxon>Bacillati</taxon>
        <taxon>Cyanobacteriota</taxon>
        <taxon>Cyanophyceae</taxon>
        <taxon>Nostocales</taxon>
        <taxon>Nostocaceae</taxon>
        <taxon>Nostoc</taxon>
    </lineage>
</organism>
<evidence type="ECO:0000313" key="7">
    <source>
        <dbReference type="EMBL" id="QMS90201.1"/>
    </source>
</evidence>
<evidence type="ECO:0000256" key="6">
    <source>
        <dbReference type="SAM" id="Phobius"/>
    </source>
</evidence>
<dbReference type="PANTHER" id="PTHR10057">
    <property type="entry name" value="PERIPHERAL-TYPE BENZODIAZEPINE RECEPTOR"/>
    <property type="match status" value="1"/>
</dbReference>
<feature type="transmembrane region" description="Helical" evidence="6">
    <location>
        <begin position="106"/>
        <end position="139"/>
    </location>
</feature>
<dbReference type="GO" id="GO:0033013">
    <property type="term" value="P:tetrapyrrole metabolic process"/>
    <property type="evidence" value="ECO:0007669"/>
    <property type="project" value="UniProtKB-ARBA"/>
</dbReference>
<keyword evidence="5 6" id="KW-0472">Membrane</keyword>
<name>A0A7D7QKY8_9NOSO</name>
<dbReference type="PANTHER" id="PTHR10057:SF0">
    <property type="entry name" value="TRANSLOCATOR PROTEIN"/>
    <property type="match status" value="1"/>
</dbReference>
<evidence type="ECO:0000313" key="8">
    <source>
        <dbReference type="Proteomes" id="UP000514713"/>
    </source>
</evidence>
<evidence type="ECO:0000256" key="1">
    <source>
        <dbReference type="ARBA" id="ARBA00004141"/>
    </source>
</evidence>
<evidence type="ECO:0000256" key="4">
    <source>
        <dbReference type="ARBA" id="ARBA00022989"/>
    </source>
</evidence>
<dbReference type="EMBL" id="CP054698">
    <property type="protein sequence ID" value="QMS90201.1"/>
    <property type="molecule type" value="Genomic_DNA"/>
</dbReference>
<comment type="subcellular location">
    <subcellularLocation>
        <location evidence="1">Membrane</location>
        <topology evidence="1">Multi-pass membrane protein</topology>
    </subcellularLocation>
</comment>
<feature type="transmembrane region" description="Helical" evidence="6">
    <location>
        <begin position="71"/>
        <end position="94"/>
    </location>
</feature>
<evidence type="ECO:0000256" key="5">
    <source>
        <dbReference type="ARBA" id="ARBA00023136"/>
    </source>
</evidence>
<dbReference type="RefSeq" id="WP_181928042.1">
    <property type="nucleotide sequence ID" value="NZ_CP054698.1"/>
</dbReference>
<sequence length="158" mass="17742">MTIPSWIIIGAVTFFIALGSFLITPRDVKWFVLLSRPRWLVFEPLIPLIWTVIFISGAASAYIVWQKNPGGIITWLLMALYLLVEIITVAYIPIMLRFRSLKAGEILGLIGLILAVVLAICVLPISLMAVLFLLPYLVWTPIGTYTTDELRELNPQDA</sequence>
<dbReference type="Proteomes" id="UP000514713">
    <property type="component" value="Chromosome"/>
</dbReference>
<proteinExistence type="inferred from homology"/>